<keyword evidence="1" id="KW-0732">Signal</keyword>
<gene>
    <name evidence="2" type="ORF">B0T16DRAFT_383875</name>
</gene>
<protein>
    <recommendedName>
        <fullName evidence="4">Secreted protein</fullName>
    </recommendedName>
</protein>
<name>A0AA39YN07_9PEZI</name>
<dbReference type="AlphaFoldDB" id="A0AA39YN07"/>
<feature type="signal peptide" evidence="1">
    <location>
        <begin position="1"/>
        <end position="16"/>
    </location>
</feature>
<evidence type="ECO:0000313" key="2">
    <source>
        <dbReference type="EMBL" id="KAK0654865.1"/>
    </source>
</evidence>
<keyword evidence="3" id="KW-1185">Reference proteome</keyword>
<dbReference type="EMBL" id="JAULSV010000001">
    <property type="protein sequence ID" value="KAK0654865.1"/>
    <property type="molecule type" value="Genomic_DNA"/>
</dbReference>
<evidence type="ECO:0008006" key="4">
    <source>
        <dbReference type="Google" id="ProtNLM"/>
    </source>
</evidence>
<evidence type="ECO:0000256" key="1">
    <source>
        <dbReference type="SAM" id="SignalP"/>
    </source>
</evidence>
<reference evidence="2" key="1">
    <citation type="submission" date="2023-06" db="EMBL/GenBank/DDBJ databases">
        <title>Genome-scale phylogeny and comparative genomics of the fungal order Sordariales.</title>
        <authorList>
            <consortium name="Lawrence Berkeley National Laboratory"/>
            <person name="Hensen N."/>
            <person name="Bonometti L."/>
            <person name="Westerberg I."/>
            <person name="Brannstrom I.O."/>
            <person name="Guillou S."/>
            <person name="Cros-Aarteil S."/>
            <person name="Calhoun S."/>
            <person name="Haridas S."/>
            <person name="Kuo A."/>
            <person name="Mondo S."/>
            <person name="Pangilinan J."/>
            <person name="Riley R."/>
            <person name="Labutti K."/>
            <person name="Andreopoulos B."/>
            <person name="Lipzen A."/>
            <person name="Chen C."/>
            <person name="Yanf M."/>
            <person name="Daum C."/>
            <person name="Ng V."/>
            <person name="Clum A."/>
            <person name="Steindorff A."/>
            <person name="Ohm R."/>
            <person name="Martin F."/>
            <person name="Silar P."/>
            <person name="Natvig D."/>
            <person name="Lalanne C."/>
            <person name="Gautier V."/>
            <person name="Ament-Velasquez S.L."/>
            <person name="Kruys A."/>
            <person name="Hutchinson M.I."/>
            <person name="Powell A.J."/>
            <person name="Barry K."/>
            <person name="Miller A.N."/>
            <person name="Grigoriev I.V."/>
            <person name="Debuchy R."/>
            <person name="Gladieux P."/>
            <person name="Thoren M.H."/>
            <person name="Johannesson H."/>
        </authorList>
    </citation>
    <scope>NUCLEOTIDE SEQUENCE</scope>
    <source>
        <strain evidence="2">SMH2532-1</strain>
    </source>
</reference>
<comment type="caution">
    <text evidence="2">The sequence shown here is derived from an EMBL/GenBank/DDBJ whole genome shotgun (WGS) entry which is preliminary data.</text>
</comment>
<proteinExistence type="predicted"/>
<accession>A0AA39YN07</accession>
<dbReference type="Pfam" id="PF14273">
    <property type="entry name" value="DUF4360"/>
    <property type="match status" value="1"/>
</dbReference>
<sequence>MHVAHILPLFASLTAGLAIESRQTGPASVVISEIVANGSGCSATSVQSTAALSNPTFWPVKRVNFTASSGANNARVVDTRLNCQTAFKVNHTAGWSFAVASADYYGRVKLPQGAEAISKSSYYFQGTTKNLTTQYYFDGPFDGLYFRNDRFTGASASQALWSACGSGAVLNINSEVRVGPIGSGVSRPASMDLYNFMENRILVQWKKC</sequence>
<evidence type="ECO:0000313" key="3">
    <source>
        <dbReference type="Proteomes" id="UP001174936"/>
    </source>
</evidence>
<dbReference type="InterPro" id="IPR025649">
    <property type="entry name" value="DUF4360"/>
</dbReference>
<feature type="chain" id="PRO_5041286762" description="Secreted protein" evidence="1">
    <location>
        <begin position="17"/>
        <end position="208"/>
    </location>
</feature>
<organism evidence="2 3">
    <name type="scientific">Cercophora newfieldiana</name>
    <dbReference type="NCBI Taxonomy" id="92897"/>
    <lineage>
        <taxon>Eukaryota</taxon>
        <taxon>Fungi</taxon>
        <taxon>Dikarya</taxon>
        <taxon>Ascomycota</taxon>
        <taxon>Pezizomycotina</taxon>
        <taxon>Sordariomycetes</taxon>
        <taxon>Sordariomycetidae</taxon>
        <taxon>Sordariales</taxon>
        <taxon>Lasiosphaeriaceae</taxon>
        <taxon>Cercophora</taxon>
    </lineage>
</organism>
<dbReference type="PANTHER" id="PTHR38847">
    <property type="match status" value="1"/>
</dbReference>
<dbReference type="PANTHER" id="PTHR38847:SF1">
    <property type="entry name" value="PSEUDOURIDINE SYNTHASE RSUA_RLUA-LIKE DOMAIN-CONTAINING PROTEIN"/>
    <property type="match status" value="1"/>
</dbReference>
<dbReference type="Proteomes" id="UP001174936">
    <property type="component" value="Unassembled WGS sequence"/>
</dbReference>